<dbReference type="Pfam" id="PF03835">
    <property type="entry name" value="Rad4"/>
    <property type="match status" value="1"/>
</dbReference>
<evidence type="ECO:0008006" key="16">
    <source>
        <dbReference type="Google" id="ProtNLM"/>
    </source>
</evidence>
<dbReference type="InterPro" id="IPR001078">
    <property type="entry name" value="2-oxoacid_DH_actylTfrase"/>
</dbReference>
<dbReference type="InterPro" id="IPR003016">
    <property type="entry name" value="2-oxoA_DH_lipoyl-BS"/>
</dbReference>
<comment type="similarity">
    <text evidence="3">Belongs to the XPC family.</text>
</comment>
<evidence type="ECO:0000256" key="3">
    <source>
        <dbReference type="ARBA" id="ARBA00009525"/>
    </source>
</evidence>
<dbReference type="Proteomes" id="UP000677054">
    <property type="component" value="Unassembled WGS sequence"/>
</dbReference>
<evidence type="ECO:0000256" key="10">
    <source>
        <dbReference type="ARBA" id="ARBA00023242"/>
    </source>
</evidence>
<keyword evidence="10" id="KW-0539">Nucleus</keyword>
<dbReference type="Pfam" id="PF10405">
    <property type="entry name" value="BHD_3"/>
    <property type="match status" value="1"/>
</dbReference>
<dbReference type="InterPro" id="IPR018327">
    <property type="entry name" value="BHD_2"/>
</dbReference>
<dbReference type="GO" id="GO:0016746">
    <property type="term" value="F:acyltransferase activity"/>
    <property type="evidence" value="ECO:0007669"/>
    <property type="project" value="InterPro"/>
</dbReference>
<dbReference type="GO" id="GO:0005737">
    <property type="term" value="C:cytoplasm"/>
    <property type="evidence" value="ECO:0007669"/>
    <property type="project" value="TreeGrafter"/>
</dbReference>
<dbReference type="InterPro" id="IPR011053">
    <property type="entry name" value="Single_hybrid_motif"/>
</dbReference>
<feature type="compositionally biased region" description="Basic and acidic residues" evidence="11">
    <location>
        <begin position="1075"/>
        <end position="1085"/>
    </location>
</feature>
<dbReference type="InterPro" id="IPR018325">
    <property type="entry name" value="Rad4/PNGase_transGLS-fold"/>
</dbReference>
<evidence type="ECO:0000256" key="11">
    <source>
        <dbReference type="SAM" id="MobiDB-lite"/>
    </source>
</evidence>
<dbReference type="InterPro" id="IPR018328">
    <property type="entry name" value="Rad4_beta-hairpin_dom3"/>
</dbReference>
<dbReference type="Pfam" id="PF10403">
    <property type="entry name" value="BHD_1"/>
    <property type="match status" value="1"/>
</dbReference>
<dbReference type="FunFam" id="3.30.70.2460:FF:000001">
    <property type="entry name" value="DNA repair protein Rad4 family"/>
    <property type="match status" value="1"/>
</dbReference>
<feature type="domain" description="Peripheral subunit-binding (PSBD)" evidence="13">
    <location>
        <begin position="215"/>
        <end position="252"/>
    </location>
</feature>
<gene>
    <name evidence="14" type="ORF">DSTB1V02_LOCUS4848</name>
</gene>
<dbReference type="InterPro" id="IPR036625">
    <property type="entry name" value="E3-bd_dom_sf"/>
</dbReference>
<evidence type="ECO:0000256" key="5">
    <source>
        <dbReference type="ARBA" id="ARBA00022763"/>
    </source>
</evidence>
<sequence>MAALFKLVRSHLNCTPIKHYHHLPVLLGLRGVLRNAHFLAPCTVLQNVQRQLRTSSFLNVVGSPLKMPSLSPTMNEGTIVKWLKKEGDPVQPGDVLCEIQTDKAVVAFEVEEEGILAKILELAFLLYVVFLLYQLSNGNCMDLDTQVKEDTKDVKVGTLIALMVGEGEDWKKVEIPVGAGVSIKSEKKEEMEKHEGVALKSDANLAPGAKPEPKMMGPSVRGLLEQYGLKASEVPASGPHGLPLKGDVLAYIKKKGLIPKVTLPKDDGRMQERARIEEVSLKQPLPDLRGDSAKSPTKALFEDIDLSNMRKTIAKRLSQSKVCQLEIQLGTTIAHAYETVECDIDAILNTRKKLKESGINVSVNDFLIKAVAETLNRFPQVNVIWQGEQLVTSRTVDVSVAVATEEGLITPIIFNANQRSMEDISREMKILADKAKQRRLQPQEFIGGSFTISNLGMFGITEFTAIINPPQCGILAVGTGRRCIGADMKVKTLMSVTMSYDNVAIADDMAAEFLDSLRVTLECPQKRAKTSRSERKEGENDDREFAAIESKILQDISKVSSSDESDQEEFIHKFDFHCKPKMEAVTCDWAGESIDGKLSDSDDENDNDSTSNSPNVRPTISDSKVESTQEQDSEEQEESGGLERLDVSQILALGEGLGLKSESTMNSDESGESDLEEVAGIPMKEEVEASSSIEVTIPIEGRQRKRKGFDMEAYIKRKIARVKREIQLLVHKVHILCLIAHMQHLNSLVNDTDLLGLAISVIPSTSYPKKHADLKYLEMLLKWFREKFPILESDEKCLNSGKDLPRLVRVFQEHNIRNPNDLVLVFVAVVRSVGLDCRLIMSLTPLPLKPPSESSGTPLLSAENRSQEKSKKKEDKPNPTYAKMDRVRANIKSKDPTQPSASKDTFESPRLSKKSAQVQPQLSSSKKTSRKSAALKTEKDFVEIKSVSPGNSISKISTSPEKRVTSMENLHKSTKGSRKKQEGRTTLKEVSADQKRKSLRVKEQKNYDESASDKPKRGGKWKSDGSLAPVQGKKSRIKSGDDDDDDFEPEILKIKKVTTPRVDPKKRKVLSSDEETPKLKKNKTEKGKRKGKGQDLWVEVYLEAEEAWISVDVVHGNIHCIQELEGRATRPMWYVIGIKNDGGMKDLTPRYSSRFLSQTRKARVDEHWLKASLQPFLEKRTPRSKKEDDELDTKLMETPLPTTLAEYKNHPLYALKRHLLKFEAIYPEDAPPLGFFRREPVYARECIHTLRSRETWLKEARVVKRGETPYKVVKARPKYDRLSGEVLKDQPLEVFGMWQTEDYEPPVAENGKVPRNPYGNVELFKPSMLPIGTVQLKMPGLNSVAKKLGIDCAPAMIGWDYHGGGCHPMYDGFIVCQEFKDVLVDAWNQEQEEAERREEEKREKRIYGNWKRLIKGLLIRERLEEKYQFGCTATKEQKPAADADKKRKKK</sequence>
<feature type="non-terminal residue" evidence="14">
    <location>
        <position position="1450"/>
    </location>
</feature>
<dbReference type="InterPro" id="IPR036985">
    <property type="entry name" value="Transglutaminase-like_sf"/>
</dbReference>
<evidence type="ECO:0000256" key="8">
    <source>
        <dbReference type="ARBA" id="ARBA00023125"/>
    </source>
</evidence>
<dbReference type="GO" id="GO:0000111">
    <property type="term" value="C:nucleotide-excision repair factor 2 complex"/>
    <property type="evidence" value="ECO:0007669"/>
    <property type="project" value="TreeGrafter"/>
</dbReference>
<keyword evidence="6" id="KW-0450">Lipoyl</keyword>
<dbReference type="SUPFAM" id="SSF51230">
    <property type="entry name" value="Single hybrid motif"/>
    <property type="match status" value="1"/>
</dbReference>
<dbReference type="GO" id="GO:0003697">
    <property type="term" value="F:single-stranded DNA binding"/>
    <property type="evidence" value="ECO:0007669"/>
    <property type="project" value="TreeGrafter"/>
</dbReference>
<keyword evidence="8" id="KW-0238">DNA-binding</keyword>
<dbReference type="InterPro" id="IPR018326">
    <property type="entry name" value="Rad4_beta-hairpin_dom1"/>
</dbReference>
<keyword evidence="15" id="KW-1185">Reference proteome</keyword>
<dbReference type="InterPro" id="IPR038765">
    <property type="entry name" value="Papain-like_cys_pep_sf"/>
</dbReference>
<keyword evidence="4" id="KW-0597">Phosphoprotein</keyword>
<name>A0A7R9A666_9CRUS</name>
<dbReference type="SUPFAM" id="SSF52777">
    <property type="entry name" value="CoA-dependent acyltransferases"/>
    <property type="match status" value="1"/>
</dbReference>
<keyword evidence="7" id="KW-0809">Transit peptide</keyword>
<keyword evidence="5" id="KW-0227">DNA damage</keyword>
<dbReference type="Gene3D" id="2.40.50.100">
    <property type="match status" value="1"/>
</dbReference>
<feature type="region of interest" description="Disordered" evidence="11">
    <location>
        <begin position="846"/>
        <end position="1090"/>
    </location>
</feature>
<dbReference type="Gene3D" id="2.20.20.110">
    <property type="entry name" value="Rad4, beta-hairpin domain BHD1"/>
    <property type="match status" value="1"/>
</dbReference>
<dbReference type="SMART" id="SM01031">
    <property type="entry name" value="BHD_2"/>
    <property type="match status" value="1"/>
</dbReference>
<organism evidence="14">
    <name type="scientific">Darwinula stevensoni</name>
    <dbReference type="NCBI Taxonomy" id="69355"/>
    <lineage>
        <taxon>Eukaryota</taxon>
        <taxon>Metazoa</taxon>
        <taxon>Ecdysozoa</taxon>
        <taxon>Arthropoda</taxon>
        <taxon>Crustacea</taxon>
        <taxon>Oligostraca</taxon>
        <taxon>Ostracoda</taxon>
        <taxon>Podocopa</taxon>
        <taxon>Podocopida</taxon>
        <taxon>Darwinulocopina</taxon>
        <taxon>Darwinuloidea</taxon>
        <taxon>Darwinulidae</taxon>
        <taxon>Darwinula</taxon>
    </lineage>
</organism>
<dbReference type="InterPro" id="IPR000089">
    <property type="entry name" value="Biotin_lipoyl"/>
</dbReference>
<dbReference type="Pfam" id="PF00364">
    <property type="entry name" value="Biotin_lipoyl"/>
    <property type="match status" value="1"/>
</dbReference>
<comment type="similarity">
    <text evidence="2">Belongs to the 2-oxoacid dehydrogenase family.</text>
</comment>
<evidence type="ECO:0000259" key="12">
    <source>
        <dbReference type="PROSITE" id="PS50968"/>
    </source>
</evidence>
<feature type="compositionally biased region" description="Acidic residues" evidence="11">
    <location>
        <begin position="629"/>
        <end position="640"/>
    </location>
</feature>
<feature type="compositionally biased region" description="Basic and acidic residues" evidence="11">
    <location>
        <begin position="979"/>
        <end position="1016"/>
    </location>
</feature>
<dbReference type="CDD" id="cd06849">
    <property type="entry name" value="lipoyl_domain"/>
    <property type="match status" value="1"/>
</dbReference>
<dbReference type="SUPFAM" id="SSF54001">
    <property type="entry name" value="Cysteine proteinases"/>
    <property type="match status" value="1"/>
</dbReference>
<evidence type="ECO:0000256" key="1">
    <source>
        <dbReference type="ARBA" id="ARBA00004123"/>
    </source>
</evidence>
<dbReference type="SUPFAM" id="SSF47005">
    <property type="entry name" value="Peripheral subunit-binding domain of 2-oxo acid dehydrogenase complex"/>
    <property type="match status" value="1"/>
</dbReference>
<dbReference type="EMBL" id="LR900265">
    <property type="protein sequence ID" value="CAD7244970.1"/>
    <property type="molecule type" value="Genomic_DNA"/>
</dbReference>
<keyword evidence="9" id="KW-0234">DNA repair</keyword>
<evidence type="ECO:0000256" key="9">
    <source>
        <dbReference type="ARBA" id="ARBA00023204"/>
    </source>
</evidence>
<dbReference type="NCBIfam" id="TIGR00605">
    <property type="entry name" value="rad4"/>
    <property type="match status" value="1"/>
</dbReference>
<evidence type="ECO:0000313" key="14">
    <source>
        <dbReference type="EMBL" id="CAD7244970.1"/>
    </source>
</evidence>
<protein>
    <recommendedName>
        <fullName evidence="16">Dihydrolipoamide acetyltransferase component of pyruvate dehydrogenase complex</fullName>
    </recommendedName>
</protein>
<dbReference type="GO" id="GO:0003684">
    <property type="term" value="F:damaged DNA binding"/>
    <property type="evidence" value="ECO:0007669"/>
    <property type="project" value="InterPro"/>
</dbReference>
<dbReference type="FunFam" id="2.20.20.110:FF:000001">
    <property type="entry name" value="DNA repair protein complementing XP-C cells"/>
    <property type="match status" value="1"/>
</dbReference>
<dbReference type="Pfam" id="PF10404">
    <property type="entry name" value="BHD_2"/>
    <property type="match status" value="1"/>
</dbReference>
<evidence type="ECO:0000256" key="7">
    <source>
        <dbReference type="ARBA" id="ARBA00022946"/>
    </source>
</evidence>
<dbReference type="SMART" id="SM01032">
    <property type="entry name" value="BHD_3"/>
    <property type="match status" value="1"/>
</dbReference>
<dbReference type="InterPro" id="IPR023213">
    <property type="entry name" value="CAT-like_dom_sf"/>
</dbReference>
<feature type="region of interest" description="Disordered" evidence="11">
    <location>
        <begin position="658"/>
        <end position="677"/>
    </location>
</feature>
<dbReference type="PROSITE" id="PS51826">
    <property type="entry name" value="PSBD"/>
    <property type="match status" value="1"/>
</dbReference>
<dbReference type="Gene3D" id="3.30.559.10">
    <property type="entry name" value="Chloramphenicol acetyltransferase-like domain"/>
    <property type="match status" value="1"/>
</dbReference>
<dbReference type="SMART" id="SM01030">
    <property type="entry name" value="BHD_1"/>
    <property type="match status" value="1"/>
</dbReference>
<feature type="region of interest" description="Disordered" evidence="11">
    <location>
        <begin position="525"/>
        <end position="544"/>
    </location>
</feature>
<feature type="compositionally biased region" description="Polar residues" evidence="11">
    <location>
        <begin position="948"/>
        <end position="959"/>
    </location>
</feature>
<dbReference type="GO" id="GO:0006298">
    <property type="term" value="P:mismatch repair"/>
    <property type="evidence" value="ECO:0007669"/>
    <property type="project" value="TreeGrafter"/>
</dbReference>
<evidence type="ECO:0000256" key="6">
    <source>
        <dbReference type="ARBA" id="ARBA00022823"/>
    </source>
</evidence>
<dbReference type="Gene3D" id="3.90.260.10">
    <property type="entry name" value="Transglutaminase-like"/>
    <property type="match status" value="2"/>
</dbReference>
<dbReference type="InterPro" id="IPR018026">
    <property type="entry name" value="DNA_repair_Rad4-like"/>
</dbReference>
<feature type="compositionally biased region" description="Basic residues" evidence="11">
    <location>
        <begin position="1054"/>
        <end position="1069"/>
    </location>
</feature>
<proteinExistence type="inferred from homology"/>
<dbReference type="PROSITE" id="PS50968">
    <property type="entry name" value="BIOTINYL_LIPOYL"/>
    <property type="match status" value="1"/>
</dbReference>
<reference evidence="14" key="1">
    <citation type="submission" date="2020-11" db="EMBL/GenBank/DDBJ databases">
        <authorList>
            <person name="Tran Van P."/>
        </authorList>
    </citation>
    <scope>NUCLEOTIDE SEQUENCE</scope>
</reference>
<feature type="domain" description="Lipoyl-binding" evidence="12">
    <location>
        <begin position="62"/>
        <end position="164"/>
    </location>
</feature>
<dbReference type="InterPro" id="IPR042488">
    <property type="entry name" value="Rad4_BHD3_sf"/>
</dbReference>
<evidence type="ECO:0000256" key="2">
    <source>
        <dbReference type="ARBA" id="ARBA00007317"/>
    </source>
</evidence>
<dbReference type="PANTHER" id="PTHR12135:SF0">
    <property type="entry name" value="DNA REPAIR PROTEIN COMPLEMENTING XP-C CELLS"/>
    <property type="match status" value="1"/>
</dbReference>
<comment type="subcellular location">
    <subcellularLocation>
        <location evidence="1">Nucleus</location>
    </subcellularLocation>
</comment>
<dbReference type="Gene3D" id="4.10.320.10">
    <property type="entry name" value="E3-binding domain"/>
    <property type="match status" value="1"/>
</dbReference>
<accession>A0A7R9A666</accession>
<dbReference type="GO" id="GO:0006289">
    <property type="term" value="P:nucleotide-excision repair"/>
    <property type="evidence" value="ECO:0007669"/>
    <property type="project" value="InterPro"/>
</dbReference>
<dbReference type="OrthoDB" id="300780at2759"/>
<dbReference type="InterPro" id="IPR004167">
    <property type="entry name" value="PSBD"/>
</dbReference>
<dbReference type="PANTHER" id="PTHR12135">
    <property type="entry name" value="DNA REPAIR PROTEIN XP-C / RAD4"/>
    <property type="match status" value="1"/>
</dbReference>
<feature type="compositionally biased region" description="Basic and acidic residues" evidence="11">
    <location>
        <begin position="865"/>
        <end position="895"/>
    </location>
</feature>
<feature type="compositionally biased region" description="Low complexity" evidence="11">
    <location>
        <begin position="922"/>
        <end position="935"/>
    </location>
</feature>
<dbReference type="EMBL" id="CAJPEV010000748">
    <property type="protein sequence ID" value="CAG0888199.1"/>
    <property type="molecule type" value="Genomic_DNA"/>
</dbReference>
<dbReference type="PROSITE" id="PS00189">
    <property type="entry name" value="LIPOYL"/>
    <property type="match status" value="1"/>
</dbReference>
<evidence type="ECO:0000313" key="15">
    <source>
        <dbReference type="Proteomes" id="UP000677054"/>
    </source>
</evidence>
<feature type="compositionally biased region" description="Basic and acidic residues" evidence="11">
    <location>
        <begin position="531"/>
        <end position="544"/>
    </location>
</feature>
<dbReference type="InterPro" id="IPR004583">
    <property type="entry name" value="DNA_repair_Rad4"/>
</dbReference>
<dbReference type="Pfam" id="PF00198">
    <property type="entry name" value="2-oxoacid_dh"/>
    <property type="match status" value="1"/>
</dbReference>
<evidence type="ECO:0000256" key="4">
    <source>
        <dbReference type="ARBA" id="ARBA00022553"/>
    </source>
</evidence>
<dbReference type="Gene3D" id="3.30.70.2460">
    <property type="entry name" value="Rad4, beta-hairpin domain BHD3"/>
    <property type="match status" value="1"/>
</dbReference>
<feature type="compositionally biased region" description="Basic and acidic residues" evidence="11">
    <location>
        <begin position="960"/>
        <end position="971"/>
    </location>
</feature>
<evidence type="ECO:0000259" key="13">
    <source>
        <dbReference type="PROSITE" id="PS51826"/>
    </source>
</evidence>
<feature type="region of interest" description="Disordered" evidence="11">
    <location>
        <begin position="596"/>
        <end position="645"/>
    </location>
</feature>
<dbReference type="GO" id="GO:0071942">
    <property type="term" value="C:XPC complex"/>
    <property type="evidence" value="ECO:0007669"/>
    <property type="project" value="TreeGrafter"/>
</dbReference>